<reference evidence="3 4" key="1">
    <citation type="submission" date="2020-08" db="EMBL/GenBank/DDBJ databases">
        <title>Genome sequence of Diaphorobacter aerolatus KACC 16536T.</title>
        <authorList>
            <person name="Hyun D.-W."/>
            <person name="Bae J.-W."/>
        </authorList>
    </citation>
    <scope>NUCLEOTIDE SEQUENCE [LARGE SCALE GENOMIC DNA]</scope>
    <source>
        <strain evidence="3 4">KACC 16536</strain>
    </source>
</reference>
<proteinExistence type="inferred from homology"/>
<sequence>MVRILVAVDGSELALDAVRHSLMLIGEGLNAVVVLGHVQEEASFLELATQGGDAIAEAAVEAGKHLTRPAEKLVRAANVPYETEIVLGSPAAALCDLAEAQGCDFIVMGARGLGAMRAAVIGSVSQAVVHQSNLPVLVVKHIEPLEDEDLGGDQDAEAA</sequence>
<accession>A0A7H0GH86</accession>
<evidence type="ECO:0000313" key="4">
    <source>
        <dbReference type="Proteomes" id="UP000516028"/>
    </source>
</evidence>
<dbReference type="InterPro" id="IPR014729">
    <property type="entry name" value="Rossmann-like_a/b/a_fold"/>
</dbReference>
<dbReference type="PRINTS" id="PR01438">
    <property type="entry name" value="UNVRSLSTRESS"/>
</dbReference>
<dbReference type="AlphaFoldDB" id="A0A7H0GH86"/>
<dbReference type="Gene3D" id="3.40.50.620">
    <property type="entry name" value="HUPs"/>
    <property type="match status" value="1"/>
</dbReference>
<dbReference type="PANTHER" id="PTHR31964:SF113">
    <property type="entry name" value="USPA DOMAIN-CONTAINING PROTEIN"/>
    <property type="match status" value="1"/>
</dbReference>
<name>A0A7H0GH86_9BURK</name>
<dbReference type="EMBL" id="CP060783">
    <property type="protein sequence ID" value="QNP47652.1"/>
    <property type="molecule type" value="Genomic_DNA"/>
</dbReference>
<dbReference type="CDD" id="cd00293">
    <property type="entry name" value="USP-like"/>
    <property type="match status" value="1"/>
</dbReference>
<evidence type="ECO:0000259" key="2">
    <source>
        <dbReference type="Pfam" id="PF00582"/>
    </source>
</evidence>
<dbReference type="SUPFAM" id="SSF52402">
    <property type="entry name" value="Adenine nucleotide alpha hydrolases-like"/>
    <property type="match status" value="1"/>
</dbReference>
<gene>
    <name evidence="3" type="ORF">H9K75_15710</name>
</gene>
<organism evidence="3 4">
    <name type="scientific">Diaphorobacter aerolatus</name>
    <dbReference type="NCBI Taxonomy" id="1288495"/>
    <lineage>
        <taxon>Bacteria</taxon>
        <taxon>Pseudomonadati</taxon>
        <taxon>Pseudomonadota</taxon>
        <taxon>Betaproteobacteria</taxon>
        <taxon>Burkholderiales</taxon>
        <taxon>Comamonadaceae</taxon>
        <taxon>Diaphorobacter</taxon>
    </lineage>
</organism>
<dbReference type="KEGG" id="daer:H9K75_15710"/>
<comment type="similarity">
    <text evidence="1">Belongs to the universal stress protein A family.</text>
</comment>
<dbReference type="Proteomes" id="UP000516028">
    <property type="component" value="Chromosome"/>
</dbReference>
<dbReference type="RefSeq" id="WP_187723332.1">
    <property type="nucleotide sequence ID" value="NZ_CP060783.1"/>
</dbReference>
<evidence type="ECO:0000313" key="3">
    <source>
        <dbReference type="EMBL" id="QNP47652.1"/>
    </source>
</evidence>
<keyword evidence="4" id="KW-1185">Reference proteome</keyword>
<dbReference type="Pfam" id="PF00582">
    <property type="entry name" value="Usp"/>
    <property type="match status" value="1"/>
</dbReference>
<evidence type="ECO:0000256" key="1">
    <source>
        <dbReference type="ARBA" id="ARBA00008791"/>
    </source>
</evidence>
<dbReference type="InterPro" id="IPR006015">
    <property type="entry name" value="Universal_stress_UspA"/>
</dbReference>
<protein>
    <submittedName>
        <fullName evidence="3">Universal stress protein</fullName>
    </submittedName>
</protein>
<feature type="domain" description="UspA" evidence="2">
    <location>
        <begin position="3"/>
        <end position="140"/>
    </location>
</feature>
<dbReference type="InterPro" id="IPR006016">
    <property type="entry name" value="UspA"/>
</dbReference>
<dbReference type="PANTHER" id="PTHR31964">
    <property type="entry name" value="ADENINE NUCLEOTIDE ALPHA HYDROLASES-LIKE SUPERFAMILY PROTEIN"/>
    <property type="match status" value="1"/>
</dbReference>